<feature type="compositionally biased region" description="Polar residues" evidence="1">
    <location>
        <begin position="283"/>
        <end position="292"/>
    </location>
</feature>
<comment type="caution">
    <text evidence="2">The sequence shown here is derived from an EMBL/GenBank/DDBJ whole genome shotgun (WGS) entry which is preliminary data.</text>
</comment>
<evidence type="ECO:0008006" key="4">
    <source>
        <dbReference type="Google" id="ProtNLM"/>
    </source>
</evidence>
<organism evidence="2 3">
    <name type="scientific">Stylosanthes scabra</name>
    <dbReference type="NCBI Taxonomy" id="79078"/>
    <lineage>
        <taxon>Eukaryota</taxon>
        <taxon>Viridiplantae</taxon>
        <taxon>Streptophyta</taxon>
        <taxon>Embryophyta</taxon>
        <taxon>Tracheophyta</taxon>
        <taxon>Spermatophyta</taxon>
        <taxon>Magnoliopsida</taxon>
        <taxon>eudicotyledons</taxon>
        <taxon>Gunneridae</taxon>
        <taxon>Pentapetalae</taxon>
        <taxon>rosids</taxon>
        <taxon>fabids</taxon>
        <taxon>Fabales</taxon>
        <taxon>Fabaceae</taxon>
        <taxon>Papilionoideae</taxon>
        <taxon>50 kb inversion clade</taxon>
        <taxon>dalbergioids sensu lato</taxon>
        <taxon>Dalbergieae</taxon>
        <taxon>Pterocarpus clade</taxon>
        <taxon>Stylosanthes</taxon>
    </lineage>
</organism>
<accession>A0ABU6WF28</accession>
<evidence type="ECO:0000313" key="3">
    <source>
        <dbReference type="Proteomes" id="UP001341840"/>
    </source>
</evidence>
<keyword evidence="3" id="KW-1185">Reference proteome</keyword>
<dbReference type="Proteomes" id="UP001341840">
    <property type="component" value="Unassembled WGS sequence"/>
</dbReference>
<feature type="region of interest" description="Disordered" evidence="1">
    <location>
        <begin position="267"/>
        <end position="292"/>
    </location>
</feature>
<name>A0ABU6WF28_9FABA</name>
<proteinExistence type="predicted"/>
<evidence type="ECO:0000313" key="2">
    <source>
        <dbReference type="EMBL" id="MED6183523.1"/>
    </source>
</evidence>
<protein>
    <recommendedName>
        <fullName evidence="4">Aminotransferase-like plant mobile domain-containing protein</fullName>
    </recommendedName>
</protein>
<reference evidence="2 3" key="1">
    <citation type="journal article" date="2023" name="Plants (Basel)">
        <title>Bridging the Gap: Combining Genomics and Transcriptomics Approaches to Understand Stylosanthes scabra, an Orphan Legume from the Brazilian Caatinga.</title>
        <authorList>
            <person name="Ferreira-Neto J.R.C."/>
            <person name="da Silva M.D."/>
            <person name="Binneck E."/>
            <person name="de Melo N.F."/>
            <person name="da Silva R.H."/>
            <person name="de Melo A.L.T.M."/>
            <person name="Pandolfi V."/>
            <person name="Bustamante F.O."/>
            <person name="Brasileiro-Vidal A.C."/>
            <person name="Benko-Iseppon A.M."/>
        </authorList>
    </citation>
    <scope>NUCLEOTIDE SEQUENCE [LARGE SCALE GENOMIC DNA]</scope>
    <source>
        <tissue evidence="2">Leaves</tissue>
    </source>
</reference>
<gene>
    <name evidence="2" type="ORF">PIB30_038645</name>
</gene>
<dbReference type="EMBL" id="JASCZI010181443">
    <property type="protein sequence ID" value="MED6183523.1"/>
    <property type="molecule type" value="Genomic_DNA"/>
</dbReference>
<evidence type="ECO:0000256" key="1">
    <source>
        <dbReference type="SAM" id="MobiDB-lite"/>
    </source>
</evidence>
<sequence length="358" mass="41362">MGRLKTTKWFTTNEFWKSYLDTFSKLPVPKPRYLLEGLISEDKYEVFWKLVDLQGLRPLLHMKERYYPRMMRVVATTLQQKDSLDDVGNGEFYLRFWIAGTTYTITLDELATVWGLQNDRIFYKGGNHRPKEYDFWSGADSQDLLNITYIGGGKYSVGEMSTDHRLLHYMLSYLWLPRKGNHGVLTEDDTFVIGAMVKEVELNWPYLIAHRLMRYTDNSWESHLGHGMLWTKIFEYFNLDLSGEEAVEMGEENEITARHVNKMGRGAVAAKKGKKSKADAENVPSQSGTSLDSQITSDAMDVFAGKMHAFNIDWDKKMERVDKRLKVVEGRIASQAEGLQYLEESMNTHFSRRAQSGV</sequence>